<evidence type="ECO:0000259" key="7">
    <source>
        <dbReference type="PROSITE" id="PS50977"/>
    </source>
</evidence>
<feature type="DNA-binding region" description="H-T-H motif" evidence="5">
    <location>
        <begin position="59"/>
        <end position="78"/>
    </location>
</feature>
<dbReference type="PRINTS" id="PR00455">
    <property type="entry name" value="HTHTETR"/>
</dbReference>
<dbReference type="Proteomes" id="UP000595703">
    <property type="component" value="Chromosome"/>
</dbReference>
<dbReference type="PROSITE" id="PS01081">
    <property type="entry name" value="HTH_TETR_1"/>
    <property type="match status" value="1"/>
</dbReference>
<dbReference type="SUPFAM" id="SSF48498">
    <property type="entry name" value="Tetracyclin repressor-like, C-terminal domain"/>
    <property type="match status" value="1"/>
</dbReference>
<dbReference type="AlphaFoldDB" id="A0A7U3ULT2"/>
<evidence type="ECO:0000313" key="9">
    <source>
        <dbReference type="Proteomes" id="UP000595703"/>
    </source>
</evidence>
<dbReference type="InterPro" id="IPR001647">
    <property type="entry name" value="HTH_TetR"/>
</dbReference>
<dbReference type="InterPro" id="IPR009057">
    <property type="entry name" value="Homeodomain-like_sf"/>
</dbReference>
<accession>A0A7U3ULT2</accession>
<dbReference type="PANTHER" id="PTHR30055:SF175">
    <property type="entry name" value="HTH-TYPE TRANSCRIPTIONAL REPRESSOR KSTR2"/>
    <property type="match status" value="1"/>
</dbReference>
<dbReference type="InterPro" id="IPR023772">
    <property type="entry name" value="DNA-bd_HTH_TetR-type_CS"/>
</dbReference>
<dbReference type="SUPFAM" id="SSF46689">
    <property type="entry name" value="Homeodomain-like"/>
    <property type="match status" value="1"/>
</dbReference>
<sequence>MARKATSGSSGGGGTGPGTARAGATAPGTTAPGATAAVPERLLAEATRLFAERGYDRTSVQEIVEAAGVTKGALYHYFGSKDDLLHEIYGRVLRLQTERLDAIAARPVPVTERIAEAAADVVVTSIQNLDDTKIFFRSIHQLGPEKQKAVRAERRRYHETFRALIEEGQRDGLLRPEPRPDLVVDYFFGSVHHLGTWYHADGPLTAEQVAAEFSDLLLHSLRPPATPGDPT</sequence>
<dbReference type="Gene3D" id="1.10.10.60">
    <property type="entry name" value="Homeodomain-like"/>
    <property type="match status" value="1"/>
</dbReference>
<keyword evidence="3 5" id="KW-0238">DNA-binding</keyword>
<proteinExistence type="predicted"/>
<evidence type="ECO:0000256" key="2">
    <source>
        <dbReference type="ARBA" id="ARBA00023015"/>
    </source>
</evidence>
<dbReference type="PROSITE" id="PS50977">
    <property type="entry name" value="HTH_TETR_2"/>
    <property type="match status" value="1"/>
</dbReference>
<evidence type="ECO:0000256" key="1">
    <source>
        <dbReference type="ARBA" id="ARBA00022491"/>
    </source>
</evidence>
<dbReference type="RefSeq" id="WP_202232886.1">
    <property type="nucleotide sequence ID" value="NZ_AP018365.1"/>
</dbReference>
<keyword evidence="4" id="KW-0804">Transcription</keyword>
<protein>
    <submittedName>
        <fullName evidence="8">Putative TetR family transcriptional regulator</fullName>
    </submittedName>
</protein>
<organism evidence="8 9">
    <name type="scientific">Actinacidiphila reveromycinica</name>
    <dbReference type="NCBI Taxonomy" id="659352"/>
    <lineage>
        <taxon>Bacteria</taxon>
        <taxon>Bacillati</taxon>
        <taxon>Actinomycetota</taxon>
        <taxon>Actinomycetes</taxon>
        <taxon>Kitasatosporales</taxon>
        <taxon>Streptomycetaceae</taxon>
        <taxon>Actinacidiphila</taxon>
    </lineage>
</organism>
<feature type="region of interest" description="Disordered" evidence="6">
    <location>
        <begin position="1"/>
        <end position="37"/>
    </location>
</feature>
<dbReference type="PANTHER" id="PTHR30055">
    <property type="entry name" value="HTH-TYPE TRANSCRIPTIONAL REGULATOR RUTR"/>
    <property type="match status" value="1"/>
</dbReference>
<keyword evidence="1" id="KW-0678">Repressor</keyword>
<dbReference type="Gene3D" id="1.10.357.10">
    <property type="entry name" value="Tetracycline Repressor, domain 2"/>
    <property type="match status" value="1"/>
</dbReference>
<reference evidence="8 9" key="4">
    <citation type="journal article" date="2020" name="Sci. Rep.">
        <title>beta-carboline chemical signals induce reveromycin production through a LuxR family regulator in Streptomyces sp. SN-593.</title>
        <authorList>
            <person name="Panthee S."/>
            <person name="Kito N."/>
            <person name="Hayashi T."/>
            <person name="Shimizu T."/>
            <person name="Ishikawa J."/>
            <person name="Hamamoto H."/>
            <person name="Osada H."/>
            <person name="Takahashi S."/>
        </authorList>
    </citation>
    <scope>NUCLEOTIDE SEQUENCE [LARGE SCALE GENOMIC DNA]</scope>
    <source>
        <strain evidence="8 9">SN-593</strain>
    </source>
</reference>
<evidence type="ECO:0000256" key="3">
    <source>
        <dbReference type="ARBA" id="ARBA00023125"/>
    </source>
</evidence>
<keyword evidence="2" id="KW-0805">Transcription regulation</keyword>
<keyword evidence="9" id="KW-1185">Reference proteome</keyword>
<feature type="domain" description="HTH tetR-type" evidence="7">
    <location>
        <begin position="36"/>
        <end position="96"/>
    </location>
</feature>
<reference evidence="8 9" key="1">
    <citation type="journal article" date="2010" name="J. Bacteriol.">
        <title>Biochemical characterization of a novel indole prenyltransferase from Streptomyces sp. SN-593.</title>
        <authorList>
            <person name="Takahashi S."/>
            <person name="Takagi H."/>
            <person name="Toyoda A."/>
            <person name="Uramoto M."/>
            <person name="Nogawa T."/>
            <person name="Ueki M."/>
            <person name="Sakaki Y."/>
            <person name="Osada H."/>
        </authorList>
    </citation>
    <scope>NUCLEOTIDE SEQUENCE [LARGE SCALE GENOMIC DNA]</scope>
    <source>
        <strain evidence="8 9">SN-593</strain>
    </source>
</reference>
<evidence type="ECO:0000256" key="5">
    <source>
        <dbReference type="PROSITE-ProRule" id="PRU00335"/>
    </source>
</evidence>
<gene>
    <name evidence="8" type="ORF">RVR_1761</name>
</gene>
<evidence type="ECO:0000256" key="6">
    <source>
        <dbReference type="SAM" id="MobiDB-lite"/>
    </source>
</evidence>
<name>A0A7U3ULT2_9ACTN</name>
<dbReference type="Pfam" id="PF00440">
    <property type="entry name" value="TetR_N"/>
    <property type="match status" value="1"/>
</dbReference>
<dbReference type="KEGG" id="arev:RVR_1761"/>
<dbReference type="InterPro" id="IPR050109">
    <property type="entry name" value="HTH-type_TetR-like_transc_reg"/>
</dbReference>
<evidence type="ECO:0000256" key="4">
    <source>
        <dbReference type="ARBA" id="ARBA00023163"/>
    </source>
</evidence>
<dbReference type="GO" id="GO:0003700">
    <property type="term" value="F:DNA-binding transcription factor activity"/>
    <property type="evidence" value="ECO:0007669"/>
    <property type="project" value="TreeGrafter"/>
</dbReference>
<dbReference type="EMBL" id="AP018365">
    <property type="protein sequence ID" value="BBA96450.1"/>
    <property type="molecule type" value="Genomic_DNA"/>
</dbReference>
<evidence type="ECO:0000313" key="8">
    <source>
        <dbReference type="EMBL" id="BBA96450.1"/>
    </source>
</evidence>
<feature type="compositionally biased region" description="Low complexity" evidence="6">
    <location>
        <begin position="18"/>
        <end position="37"/>
    </location>
</feature>
<dbReference type="Pfam" id="PF17932">
    <property type="entry name" value="TetR_C_24"/>
    <property type="match status" value="1"/>
</dbReference>
<dbReference type="InterPro" id="IPR036271">
    <property type="entry name" value="Tet_transcr_reg_TetR-rel_C_sf"/>
</dbReference>
<dbReference type="GO" id="GO:0000976">
    <property type="term" value="F:transcription cis-regulatory region binding"/>
    <property type="evidence" value="ECO:0007669"/>
    <property type="project" value="TreeGrafter"/>
</dbReference>
<dbReference type="InterPro" id="IPR041490">
    <property type="entry name" value="KstR2_TetR_C"/>
</dbReference>
<reference evidence="8 9" key="3">
    <citation type="journal article" date="2011" name="Nat. Chem. Biol.">
        <title>Reveromycin A biosynthesis uses RevG and RevJ for stereospecific spiroacetal formation.</title>
        <authorList>
            <person name="Takahashi S."/>
            <person name="Toyoda A."/>
            <person name="Sekiyama Y."/>
            <person name="Takagi H."/>
            <person name="Nogawa T."/>
            <person name="Uramoto M."/>
            <person name="Suzuki R."/>
            <person name="Koshino H."/>
            <person name="Kumano T."/>
            <person name="Panthee S."/>
            <person name="Dairi T."/>
            <person name="Ishikawa J."/>
            <person name="Ikeda H."/>
            <person name="Sakaki Y."/>
            <person name="Osada H."/>
        </authorList>
    </citation>
    <scope>NUCLEOTIDE SEQUENCE [LARGE SCALE GENOMIC DNA]</scope>
    <source>
        <strain evidence="8 9">SN-593</strain>
    </source>
</reference>
<reference evidence="8 9" key="2">
    <citation type="journal article" date="2011" name="J. Antibiot.">
        <title>Furaquinocins I and J: novel polyketide isoprenoid hybrid compounds from Streptomyces reveromyceticus SN-593.</title>
        <authorList>
            <person name="Panthee S."/>
            <person name="Takahashi S."/>
            <person name="Takagi H."/>
            <person name="Nogawa T."/>
            <person name="Oowada E."/>
            <person name="Uramoto M."/>
            <person name="Osada H."/>
        </authorList>
    </citation>
    <scope>NUCLEOTIDE SEQUENCE [LARGE SCALE GENOMIC DNA]</scope>
    <source>
        <strain evidence="8 9">SN-593</strain>
    </source>
</reference>